<dbReference type="InterPro" id="IPR018062">
    <property type="entry name" value="HTH_AraC-typ_CS"/>
</dbReference>
<evidence type="ECO:0000256" key="4">
    <source>
        <dbReference type="ARBA" id="ARBA00023163"/>
    </source>
</evidence>
<dbReference type="InterPro" id="IPR037923">
    <property type="entry name" value="HTH-like"/>
</dbReference>
<dbReference type="SMART" id="SM00342">
    <property type="entry name" value="HTH_ARAC"/>
    <property type="match status" value="1"/>
</dbReference>
<comment type="caution">
    <text evidence="6">The sequence shown here is derived from an EMBL/GenBank/DDBJ whole genome shotgun (WGS) entry which is preliminary data.</text>
</comment>
<dbReference type="Gene3D" id="1.10.10.60">
    <property type="entry name" value="Homeodomain-like"/>
    <property type="match status" value="2"/>
</dbReference>
<dbReference type="PRINTS" id="PR00032">
    <property type="entry name" value="HTHARAC"/>
</dbReference>
<dbReference type="PROSITE" id="PS01124">
    <property type="entry name" value="HTH_ARAC_FAMILY_2"/>
    <property type="match status" value="1"/>
</dbReference>
<evidence type="ECO:0000256" key="2">
    <source>
        <dbReference type="ARBA" id="ARBA00023125"/>
    </source>
</evidence>
<dbReference type="Proteomes" id="UP000555552">
    <property type="component" value="Unassembled WGS sequence"/>
</dbReference>
<keyword evidence="4" id="KW-0804">Transcription</keyword>
<dbReference type="AlphaFoldDB" id="A0A849BX22"/>
<accession>A0A849BX22</accession>
<dbReference type="InterPro" id="IPR020449">
    <property type="entry name" value="Tscrpt_reg_AraC-type_HTH"/>
</dbReference>
<evidence type="ECO:0000313" key="6">
    <source>
        <dbReference type="EMBL" id="NNH22078.1"/>
    </source>
</evidence>
<gene>
    <name evidence="6" type="ORF">HLB09_03030</name>
</gene>
<feature type="domain" description="HTH araC/xylS-type" evidence="5">
    <location>
        <begin position="187"/>
        <end position="285"/>
    </location>
</feature>
<organism evidence="6 7">
    <name type="scientific">Pseudokineococcus marinus</name>
    <dbReference type="NCBI Taxonomy" id="351215"/>
    <lineage>
        <taxon>Bacteria</taxon>
        <taxon>Bacillati</taxon>
        <taxon>Actinomycetota</taxon>
        <taxon>Actinomycetes</taxon>
        <taxon>Kineosporiales</taxon>
        <taxon>Kineosporiaceae</taxon>
        <taxon>Pseudokineococcus</taxon>
    </lineage>
</organism>
<evidence type="ECO:0000259" key="5">
    <source>
        <dbReference type="PROSITE" id="PS01124"/>
    </source>
</evidence>
<dbReference type="SUPFAM" id="SSF51215">
    <property type="entry name" value="Regulatory protein AraC"/>
    <property type="match status" value="1"/>
</dbReference>
<dbReference type="InterPro" id="IPR003313">
    <property type="entry name" value="AraC-bd"/>
</dbReference>
<dbReference type="Pfam" id="PF12833">
    <property type="entry name" value="HTH_18"/>
    <property type="match status" value="1"/>
</dbReference>
<dbReference type="PANTHER" id="PTHR46796">
    <property type="entry name" value="HTH-TYPE TRANSCRIPTIONAL ACTIVATOR RHAS-RELATED"/>
    <property type="match status" value="1"/>
</dbReference>
<dbReference type="GO" id="GO:0003700">
    <property type="term" value="F:DNA-binding transcription factor activity"/>
    <property type="evidence" value="ECO:0007669"/>
    <property type="project" value="InterPro"/>
</dbReference>
<dbReference type="InterPro" id="IPR018060">
    <property type="entry name" value="HTH_AraC"/>
</dbReference>
<reference evidence="6 7" key="1">
    <citation type="submission" date="2020-05" db="EMBL/GenBank/DDBJ databases">
        <title>MicrobeNet Type strains.</title>
        <authorList>
            <person name="Nicholson A.C."/>
        </authorList>
    </citation>
    <scope>NUCLEOTIDE SEQUENCE [LARGE SCALE GENOMIC DNA]</scope>
    <source>
        <strain evidence="6 7">JCM 14547</strain>
    </source>
</reference>
<evidence type="ECO:0000256" key="1">
    <source>
        <dbReference type="ARBA" id="ARBA00023015"/>
    </source>
</evidence>
<dbReference type="InterPro" id="IPR009057">
    <property type="entry name" value="Homeodomain-like_sf"/>
</dbReference>
<keyword evidence="1" id="KW-0805">Transcription regulation</keyword>
<sequence length="296" mass="31510">MLRDGFPGQRLRVLPRPVVAAALRQPVTADVVVTDAGYFPRAAQHGRSRASGADEAVVIVCTSGRGSCATASGELAVRAGQALVIPPRARHAYRASPADPWTIWWAHVTGARAGAPVALVCPDGAPRVVDLHEPLRTQSLVDEAITLLERDETRASLLAASGVGWALLTQLAADAVAGGRAPVEPVRQAQEHLRRHLEQPVRVPELARAAGLSTSHFSALFRAATGGGVLEYAKRLRMARACELLITSTRTVAEVASAVGYEDPFYFSRQFRAVHGCSPLRYRAEHGHGHGGAEPV</sequence>
<dbReference type="Pfam" id="PF02311">
    <property type="entry name" value="AraC_binding"/>
    <property type="match status" value="1"/>
</dbReference>
<evidence type="ECO:0000313" key="7">
    <source>
        <dbReference type="Proteomes" id="UP000555552"/>
    </source>
</evidence>
<dbReference type="SUPFAM" id="SSF46689">
    <property type="entry name" value="Homeodomain-like"/>
    <property type="match status" value="2"/>
</dbReference>
<dbReference type="CDD" id="cd06986">
    <property type="entry name" value="cupin_MmsR-like_N"/>
    <property type="match status" value="1"/>
</dbReference>
<dbReference type="GO" id="GO:0043565">
    <property type="term" value="F:sequence-specific DNA binding"/>
    <property type="evidence" value="ECO:0007669"/>
    <property type="project" value="InterPro"/>
</dbReference>
<protein>
    <submittedName>
        <fullName evidence="6">AraC family transcriptional regulator</fullName>
    </submittedName>
</protein>
<dbReference type="EMBL" id="JABEMA010000019">
    <property type="protein sequence ID" value="NNH22078.1"/>
    <property type="molecule type" value="Genomic_DNA"/>
</dbReference>
<keyword evidence="2" id="KW-0238">DNA-binding</keyword>
<dbReference type="Gene3D" id="2.60.120.280">
    <property type="entry name" value="Regulatory protein AraC"/>
    <property type="match status" value="1"/>
</dbReference>
<keyword evidence="7" id="KW-1185">Reference proteome</keyword>
<name>A0A849BX22_9ACTN</name>
<proteinExistence type="predicted"/>
<evidence type="ECO:0000256" key="3">
    <source>
        <dbReference type="ARBA" id="ARBA00023159"/>
    </source>
</evidence>
<dbReference type="InterPro" id="IPR050204">
    <property type="entry name" value="AraC_XylS_family_regulators"/>
</dbReference>
<keyword evidence="3" id="KW-0010">Activator</keyword>
<dbReference type="PROSITE" id="PS00041">
    <property type="entry name" value="HTH_ARAC_FAMILY_1"/>
    <property type="match status" value="1"/>
</dbReference>